<sequence length="336" mass="37446">MYHIYMDSGTTNTKVFLVREGSCIDTLILPVGTKDSAISGSNEILLQGLKKGYDDILKHNGVLDSWVTQICLSGMVTNPFGIIEVPHISTPVGYQKLWAERYLHFEQKYFQRELVLIRGVKTGQPDETVTMENMGKMNNVRGEEMEVVGMLSKGVLSENETAVMISPGSHTHMLYIKSGMISDIVSNFTGELYHAIQKETIFAGELVKEDIPLAAPSVLEGYHLLTTYGLARALYIVHGTKVFGVCEDKTRNALLMGLIVGSVIEMLQKKIEYDWADAKKAVIIGGKHYIEAYKILGSHYLPNMKWIVEPVAEGENFGLQGYYKLLEEMKKGDGVL</sequence>
<dbReference type="Pfam" id="PF05035">
    <property type="entry name" value="DGOK"/>
    <property type="match status" value="1"/>
</dbReference>
<comment type="caution">
    <text evidence="1">The sequence shown here is derived from an EMBL/GenBank/DDBJ whole genome shotgun (WGS) entry which is preliminary data.</text>
</comment>
<dbReference type="AlphaFoldDB" id="A0A136WG58"/>
<proteinExistence type="predicted"/>
<accession>A0A136WG58</accession>
<keyword evidence="1" id="KW-0418">Kinase</keyword>
<dbReference type="Gene3D" id="3.30.420.300">
    <property type="entry name" value="2-keto-3-deoxy-galactonokinase, substrate binding domain"/>
    <property type="match status" value="1"/>
</dbReference>
<protein>
    <submittedName>
        <fullName evidence="1">2-keto-3-deoxy-galactonokinase</fullName>
    </submittedName>
</protein>
<dbReference type="STRING" id="36847.CLNEO_14180"/>
<keyword evidence="1" id="KW-0808">Transferase</keyword>
<gene>
    <name evidence="1" type="ORF">CLNEO_14180</name>
</gene>
<evidence type="ECO:0000313" key="2">
    <source>
        <dbReference type="Proteomes" id="UP000070539"/>
    </source>
</evidence>
<reference evidence="1 2" key="1">
    <citation type="submission" date="2016-01" db="EMBL/GenBank/DDBJ databases">
        <title>Genome sequence of Clostridium neopropionicum X4, DSM-3847.</title>
        <authorList>
            <person name="Poehlein A."/>
            <person name="Beck M.H."/>
            <person name="Bengelsdorf F.R."/>
            <person name="Daniel R."/>
            <person name="Duerre P."/>
        </authorList>
    </citation>
    <scope>NUCLEOTIDE SEQUENCE [LARGE SCALE GENOMIC DNA]</scope>
    <source>
        <strain evidence="1 2">DSM-3847</strain>
    </source>
</reference>
<dbReference type="EMBL" id="LRVM01000003">
    <property type="protein sequence ID" value="KXL53447.1"/>
    <property type="molecule type" value="Genomic_DNA"/>
</dbReference>
<organism evidence="1 2">
    <name type="scientific">Anaerotignum neopropionicum</name>
    <dbReference type="NCBI Taxonomy" id="36847"/>
    <lineage>
        <taxon>Bacteria</taxon>
        <taxon>Bacillati</taxon>
        <taxon>Bacillota</taxon>
        <taxon>Clostridia</taxon>
        <taxon>Lachnospirales</taxon>
        <taxon>Anaerotignaceae</taxon>
        <taxon>Anaerotignum</taxon>
    </lineage>
</organism>
<dbReference type="OrthoDB" id="256574at2"/>
<name>A0A136WG58_9FIRM</name>
<dbReference type="Proteomes" id="UP000070539">
    <property type="component" value="Unassembled WGS sequence"/>
</dbReference>
<dbReference type="InterPro" id="IPR007729">
    <property type="entry name" value="DGOK"/>
</dbReference>
<dbReference type="GO" id="GO:0008671">
    <property type="term" value="F:2-dehydro-3-deoxygalactonokinase activity"/>
    <property type="evidence" value="ECO:0007669"/>
    <property type="project" value="InterPro"/>
</dbReference>
<dbReference type="RefSeq" id="WP_066086545.1">
    <property type="nucleotide sequence ID" value="NZ_LRVM01000003.1"/>
</dbReference>
<dbReference type="Gene3D" id="3.30.420.310">
    <property type="entry name" value="2-keto-3-deoxy-galactonokinase, C-terminal domain"/>
    <property type="match status" value="1"/>
</dbReference>
<dbReference type="InterPro" id="IPR042257">
    <property type="entry name" value="DGOK_C"/>
</dbReference>
<dbReference type="InterPro" id="IPR042258">
    <property type="entry name" value="DGOK_N"/>
</dbReference>
<dbReference type="GO" id="GO:0034194">
    <property type="term" value="P:D-galactonate catabolic process"/>
    <property type="evidence" value="ECO:0007669"/>
    <property type="project" value="InterPro"/>
</dbReference>
<evidence type="ECO:0000313" key="1">
    <source>
        <dbReference type="EMBL" id="KXL53447.1"/>
    </source>
</evidence>
<keyword evidence="2" id="KW-1185">Reference proteome</keyword>